<gene>
    <name evidence="2" type="ORF">BN1804_02014</name>
</gene>
<evidence type="ECO:0000313" key="3">
    <source>
        <dbReference type="Proteomes" id="UP000183920"/>
    </source>
</evidence>
<reference evidence="3" key="1">
    <citation type="submission" date="2015-06" db="EMBL/GenBank/DDBJ databases">
        <authorList>
            <person name="Urmite Genomes"/>
        </authorList>
    </citation>
    <scope>NUCLEOTIDE SEQUENCE [LARGE SCALE GENOMIC DNA]</scope>
    <source>
        <strain evidence="3">CSUR P1867</strain>
    </source>
</reference>
<evidence type="ECO:0000256" key="1">
    <source>
        <dbReference type="SAM" id="SignalP"/>
    </source>
</evidence>
<feature type="chain" id="PRO_5005196227" evidence="1">
    <location>
        <begin position="23"/>
        <end position="177"/>
    </location>
</feature>
<dbReference type="RefSeq" id="WP_072063936.1">
    <property type="nucleotide sequence ID" value="NZ_CVRY01000004.1"/>
</dbReference>
<keyword evidence="1" id="KW-0732">Signal</keyword>
<dbReference type="Proteomes" id="UP000183920">
    <property type="component" value="Unassembled WGS sequence"/>
</dbReference>
<feature type="signal peptide" evidence="1">
    <location>
        <begin position="1"/>
        <end position="22"/>
    </location>
</feature>
<evidence type="ECO:0000313" key="2">
    <source>
        <dbReference type="EMBL" id="CRL62564.1"/>
    </source>
</evidence>
<accession>A0A0G4QAI1</accession>
<proteinExistence type="predicted"/>
<dbReference type="EMBL" id="CVRY01000004">
    <property type="protein sequence ID" value="CRL62564.1"/>
    <property type="molecule type" value="Genomic_DNA"/>
</dbReference>
<dbReference type="AlphaFoldDB" id="A0A0G4QAI1"/>
<name>A0A0G4QAI1_9GAMM</name>
<organism evidence="2 3">
    <name type="scientific">Proteus penneri</name>
    <dbReference type="NCBI Taxonomy" id="102862"/>
    <lineage>
        <taxon>Bacteria</taxon>
        <taxon>Pseudomonadati</taxon>
        <taxon>Pseudomonadota</taxon>
        <taxon>Gammaproteobacteria</taxon>
        <taxon>Enterobacterales</taxon>
        <taxon>Morganellaceae</taxon>
        <taxon>Proteus</taxon>
    </lineage>
</organism>
<protein>
    <submittedName>
        <fullName evidence="2">Uncharacterized protein</fullName>
    </submittedName>
</protein>
<sequence precursor="true">MNKILKLGLGLLFLSLPFASVSSDIKLEYGVNLIDFNGDEIPDVVVKSRRSFDDSTSVDMTTVYIKGNDQKVYIVPSIYANALSLFNNKIKGTNITISDFKFIEKKNHIILLSAEKIGNNLQKPTPVRFSSHSISENKKSDETQFKWQFNTYCVTESAYLSVEDAYSDSCINKIINE</sequence>
<dbReference type="Pfam" id="PF21955">
    <property type="entry name" value="CarG-like"/>
    <property type="match status" value="1"/>
</dbReference>
<dbReference type="InterPro" id="IPR054139">
    <property type="entry name" value="CarG-like"/>
</dbReference>